<evidence type="ECO:0000313" key="4">
    <source>
        <dbReference type="EMBL" id="MSR91276.1"/>
    </source>
</evidence>
<keyword evidence="5" id="KW-1185">Reference proteome</keyword>
<dbReference type="PANTHER" id="PTHR43540:SF6">
    <property type="entry name" value="ISOCHORISMATASE-LIKE DOMAIN-CONTAINING PROTEIN"/>
    <property type="match status" value="1"/>
</dbReference>
<protein>
    <submittedName>
        <fullName evidence="4">Isochorismatase family protein</fullName>
    </submittedName>
</protein>
<organism evidence="4 5">
    <name type="scientific">Inconstantimicrobium porci</name>
    <dbReference type="NCBI Taxonomy" id="2652291"/>
    <lineage>
        <taxon>Bacteria</taxon>
        <taxon>Bacillati</taxon>
        <taxon>Bacillota</taxon>
        <taxon>Clostridia</taxon>
        <taxon>Eubacteriales</taxon>
        <taxon>Clostridiaceae</taxon>
        <taxon>Inconstantimicrobium</taxon>
    </lineage>
</organism>
<dbReference type="EMBL" id="VULX01000009">
    <property type="protein sequence ID" value="MSR91276.1"/>
    <property type="molecule type" value="Genomic_DNA"/>
</dbReference>
<gene>
    <name evidence="4" type="ORF">FYJ33_07585</name>
</gene>
<accession>A0A7X2T142</accession>
<sequence length="80" mass="9244">MDKIYLLHNKGTHKMGKKALLVIDMQKSLVEDKPFDIDNVVSNIQKLIKSCRSNGVEVIYLQHQNDEDDFLKKGTEGWQI</sequence>
<proteinExistence type="inferred from homology"/>
<feature type="domain" description="Isochorismatase-like" evidence="3">
    <location>
        <begin position="19"/>
        <end position="80"/>
    </location>
</feature>
<comment type="similarity">
    <text evidence="1">Belongs to the isochorismatase family.</text>
</comment>
<name>A0A7X2T142_9CLOT</name>
<reference evidence="4 5" key="1">
    <citation type="submission" date="2019-08" db="EMBL/GenBank/DDBJ databases">
        <title>In-depth cultivation of the pig gut microbiome towards novel bacterial diversity and tailored functional studies.</title>
        <authorList>
            <person name="Wylensek D."/>
            <person name="Hitch T.C.A."/>
            <person name="Clavel T."/>
        </authorList>
    </citation>
    <scope>NUCLEOTIDE SEQUENCE [LARGE SCALE GENOMIC DNA]</scope>
    <source>
        <strain evidence="4 5">WCA-383-APC-5B</strain>
    </source>
</reference>
<comment type="caution">
    <text evidence="4">The sequence shown here is derived from an EMBL/GenBank/DDBJ whole genome shotgun (WGS) entry which is preliminary data.</text>
</comment>
<dbReference type="InterPro" id="IPR000868">
    <property type="entry name" value="Isochorismatase-like_dom"/>
</dbReference>
<dbReference type="AlphaFoldDB" id="A0A7X2T142"/>
<dbReference type="Proteomes" id="UP000460287">
    <property type="component" value="Unassembled WGS sequence"/>
</dbReference>
<dbReference type="Pfam" id="PF00857">
    <property type="entry name" value="Isochorismatase"/>
    <property type="match status" value="1"/>
</dbReference>
<evidence type="ECO:0000313" key="5">
    <source>
        <dbReference type="Proteomes" id="UP000460287"/>
    </source>
</evidence>
<evidence type="ECO:0000256" key="2">
    <source>
        <dbReference type="ARBA" id="ARBA00022801"/>
    </source>
</evidence>
<dbReference type="GO" id="GO:0016787">
    <property type="term" value="F:hydrolase activity"/>
    <property type="evidence" value="ECO:0007669"/>
    <property type="project" value="UniProtKB-KW"/>
</dbReference>
<dbReference type="InterPro" id="IPR050272">
    <property type="entry name" value="Isochorismatase-like_hydrls"/>
</dbReference>
<dbReference type="Gene3D" id="3.40.50.850">
    <property type="entry name" value="Isochorismatase-like"/>
    <property type="match status" value="1"/>
</dbReference>
<keyword evidence="2" id="KW-0378">Hydrolase</keyword>
<evidence type="ECO:0000259" key="3">
    <source>
        <dbReference type="Pfam" id="PF00857"/>
    </source>
</evidence>
<dbReference type="SUPFAM" id="SSF52499">
    <property type="entry name" value="Isochorismatase-like hydrolases"/>
    <property type="match status" value="1"/>
</dbReference>
<evidence type="ECO:0000256" key="1">
    <source>
        <dbReference type="ARBA" id="ARBA00006336"/>
    </source>
</evidence>
<dbReference type="PANTHER" id="PTHR43540">
    <property type="entry name" value="PEROXYUREIDOACRYLATE/UREIDOACRYLATE AMIDOHYDROLASE-RELATED"/>
    <property type="match status" value="1"/>
</dbReference>
<dbReference type="InterPro" id="IPR036380">
    <property type="entry name" value="Isochorismatase-like_sf"/>
</dbReference>